<feature type="domain" description="Metallo-beta-lactamase" evidence="1">
    <location>
        <begin position="80"/>
        <end position="281"/>
    </location>
</feature>
<name>A0AA88RRX1_9ASTE</name>
<sequence>MDAASYVSDNGNVEPRSALIFLGTGCSSAVPNAMCLIQPSDPPCQLCFQSMSIPPDRNPNYRCNTSLLIDYCGSDGEHKYILIDAGKTFREQVLRWFTFHKIPRVDSIVLTHEHADAVLGLDDIRFVLLLPQLDDVSDICIGVKFPYLVQKKLKAGQEVRRVAQLEWRIIENDSKKPFVASGLELVPLPVMHGEDYICLGFLFGDKYRVAYLSDISRFLPDTEHLISKNGGGQLDLLILDTLYKVTLYFWSFKGSHNVHFCLPQTLEALKKLCPKRALLIGMTHEFDHQKDNEFLTEWSRREGIPVQLAHDGLRVPVDL</sequence>
<dbReference type="Pfam" id="PF12706">
    <property type="entry name" value="Lactamase_B_2"/>
    <property type="match status" value="1"/>
</dbReference>
<dbReference type="CDD" id="cd16279">
    <property type="entry name" value="metallo-hydrolase-like_MBL-fold"/>
    <property type="match status" value="1"/>
</dbReference>
<proteinExistence type="predicted"/>
<dbReference type="Proteomes" id="UP001187471">
    <property type="component" value="Unassembled WGS sequence"/>
</dbReference>
<gene>
    <name evidence="2" type="ORF">RJ640_004126</name>
</gene>
<evidence type="ECO:0000313" key="3">
    <source>
        <dbReference type="Proteomes" id="UP001187471"/>
    </source>
</evidence>
<dbReference type="InterPro" id="IPR036866">
    <property type="entry name" value="RibonucZ/Hydroxyglut_hydro"/>
</dbReference>
<dbReference type="SUPFAM" id="SSF56281">
    <property type="entry name" value="Metallo-hydrolase/oxidoreductase"/>
    <property type="match status" value="1"/>
</dbReference>
<organism evidence="2 3">
    <name type="scientific">Escallonia rubra</name>
    <dbReference type="NCBI Taxonomy" id="112253"/>
    <lineage>
        <taxon>Eukaryota</taxon>
        <taxon>Viridiplantae</taxon>
        <taxon>Streptophyta</taxon>
        <taxon>Embryophyta</taxon>
        <taxon>Tracheophyta</taxon>
        <taxon>Spermatophyta</taxon>
        <taxon>Magnoliopsida</taxon>
        <taxon>eudicotyledons</taxon>
        <taxon>Gunneridae</taxon>
        <taxon>Pentapetalae</taxon>
        <taxon>asterids</taxon>
        <taxon>campanulids</taxon>
        <taxon>Escalloniales</taxon>
        <taxon>Escalloniaceae</taxon>
        <taxon>Escallonia</taxon>
    </lineage>
</organism>
<dbReference type="AlphaFoldDB" id="A0AA88RRX1"/>
<dbReference type="EMBL" id="JAVXUO010000682">
    <property type="protein sequence ID" value="KAK2989963.1"/>
    <property type="molecule type" value="Genomic_DNA"/>
</dbReference>
<keyword evidence="3" id="KW-1185">Reference proteome</keyword>
<evidence type="ECO:0000313" key="2">
    <source>
        <dbReference type="EMBL" id="KAK2989963.1"/>
    </source>
</evidence>
<protein>
    <recommendedName>
        <fullName evidence="1">Metallo-beta-lactamase domain-containing protein</fullName>
    </recommendedName>
</protein>
<comment type="caution">
    <text evidence="2">The sequence shown here is derived from an EMBL/GenBank/DDBJ whole genome shotgun (WGS) entry which is preliminary data.</text>
</comment>
<accession>A0AA88RRX1</accession>
<dbReference type="PANTHER" id="PTHR42663">
    <property type="entry name" value="HYDROLASE C777.06C-RELATED-RELATED"/>
    <property type="match status" value="1"/>
</dbReference>
<dbReference type="PANTHER" id="PTHR42663:SF6">
    <property type="entry name" value="HYDROLASE C777.06C-RELATED"/>
    <property type="match status" value="1"/>
</dbReference>
<dbReference type="InterPro" id="IPR001279">
    <property type="entry name" value="Metallo-B-lactamas"/>
</dbReference>
<dbReference type="Gene3D" id="3.60.15.10">
    <property type="entry name" value="Ribonuclease Z/Hydroxyacylglutathione hydrolase-like"/>
    <property type="match status" value="1"/>
</dbReference>
<reference evidence="2" key="1">
    <citation type="submission" date="2022-12" db="EMBL/GenBank/DDBJ databases">
        <title>Draft genome assemblies for two species of Escallonia (Escalloniales).</title>
        <authorList>
            <person name="Chanderbali A."/>
            <person name="Dervinis C."/>
            <person name="Anghel I."/>
            <person name="Soltis D."/>
            <person name="Soltis P."/>
            <person name="Zapata F."/>
        </authorList>
    </citation>
    <scope>NUCLEOTIDE SEQUENCE</scope>
    <source>
        <strain evidence="2">UCBG92.1500</strain>
        <tissue evidence="2">Leaf</tissue>
    </source>
</reference>
<evidence type="ECO:0000259" key="1">
    <source>
        <dbReference type="Pfam" id="PF12706"/>
    </source>
</evidence>